<proteinExistence type="predicted"/>
<dbReference type="InterPro" id="IPR044023">
    <property type="entry name" value="Ig_7"/>
</dbReference>
<organism evidence="5 6">
    <name type="scientific">Flavobacterium endophyticum</name>
    <dbReference type="NCBI Taxonomy" id="1540163"/>
    <lineage>
        <taxon>Bacteria</taxon>
        <taxon>Pseudomonadati</taxon>
        <taxon>Bacteroidota</taxon>
        <taxon>Flavobacteriia</taxon>
        <taxon>Flavobacteriales</taxon>
        <taxon>Flavobacteriaceae</taxon>
        <taxon>Flavobacterium</taxon>
    </lineage>
</organism>
<dbReference type="Pfam" id="PF23759">
    <property type="entry name" value="GBD_T9SS_assoc"/>
    <property type="match status" value="2"/>
</dbReference>
<evidence type="ECO:0000259" key="4">
    <source>
        <dbReference type="Pfam" id="PF23759"/>
    </source>
</evidence>
<feature type="domain" description="T9SS-like galactose binding" evidence="4">
    <location>
        <begin position="182"/>
        <end position="312"/>
    </location>
</feature>
<feature type="domain" description="IPT/TIG" evidence="1">
    <location>
        <begin position="321"/>
        <end position="395"/>
    </location>
</feature>
<feature type="domain" description="GEVED" evidence="3">
    <location>
        <begin position="648"/>
        <end position="724"/>
    </location>
</feature>
<evidence type="ECO:0008006" key="7">
    <source>
        <dbReference type="Google" id="ProtNLM"/>
    </source>
</evidence>
<evidence type="ECO:0000259" key="3">
    <source>
        <dbReference type="Pfam" id="PF20009"/>
    </source>
</evidence>
<dbReference type="NCBIfam" id="NF033708">
    <property type="entry name" value="T9SS_Cterm_ChiA"/>
    <property type="match status" value="1"/>
</dbReference>
<protein>
    <recommendedName>
        <fullName evidence="7">T9SS sorting signal type C domain-containing protein</fullName>
    </recommendedName>
</protein>
<dbReference type="InterPro" id="IPR014756">
    <property type="entry name" value="Ig_E-set"/>
</dbReference>
<evidence type="ECO:0000259" key="1">
    <source>
        <dbReference type="Pfam" id="PF01833"/>
    </source>
</evidence>
<dbReference type="InterPro" id="IPR045474">
    <property type="entry name" value="GEVED"/>
</dbReference>
<dbReference type="Pfam" id="PF20009">
    <property type="entry name" value="GEVED"/>
    <property type="match status" value="1"/>
</dbReference>
<dbReference type="Pfam" id="PF19081">
    <property type="entry name" value="Ig_7"/>
    <property type="match status" value="1"/>
</dbReference>
<dbReference type="Proteomes" id="UP000277579">
    <property type="component" value="Unassembled WGS sequence"/>
</dbReference>
<dbReference type="Pfam" id="PF01833">
    <property type="entry name" value="TIG"/>
    <property type="match status" value="1"/>
</dbReference>
<dbReference type="OrthoDB" id="1652165at2"/>
<dbReference type="EMBL" id="RBLC01000003">
    <property type="protein sequence ID" value="RKS21714.1"/>
    <property type="molecule type" value="Genomic_DNA"/>
</dbReference>
<sequence length="1634" mass="172877">MLNHYTMKNNYKKISNDKFEIRYALRKFRTKALLFFLIAFAFLMSSKSFAQGASCSTAVTLTVDAAAVTGTVVDNTIEAPTTLTTCSGAMSRDGWYRFVATGTEANVIVNSNNRQLVLAAYSGTCGSLTQIGCANNNTTAGGQTESMNLTGLTATTTYYIRVINSTNNNLDINSIRVITPPANDNCSGAANLTVNATTTCTTSTTGNLQNATQSISSITCAGSTSSTAYDLWYRFTATSSTHVVTVTPTSAFDAVIDVRSGACNGSNIGCADAQGSSTTGESVTLTGLTPSSVYYVRVYEYGNVTTNSRPFTICVTSLPSPAITNLSATSGCVGSSLTITGTNLSSASSVTIGGTAATITNNTATSITVTIGTGTTGNVSVTTPGGTTTFGTAFTVNALPANPGNPTSNSPQCTSPGVTLTRSGTPPAGQTWYWQTTATGTSTANSGNTYTVTTGGTYYIRSQNNATGCWSTASGSLAVTVNSLPGTASGPSPANAATGVCFSGTGATTAITWTAVAGATSYDVYFGAGSLPALVTSNVTTNSYSTGTLAASTTYYWRIVPRNACGATAGSPTTWSFTTSATMCYCASTSTNNNEYISRVVSGGFTNTTTQSNYADYTGLGSIASVMQGTATSTIRVTTSSGHNNDGIYLFADWNQDGDFADGGEVVAGPTAAAGSGTYSLTITVPAGATIGTTRLRIKLARNANNNPCQATFNNGEVEDYLITVIPTCTLTVTATSGQHCGPGTVTLTAVGGSGTTQYRWYEYISSGSPVATTTTGSFVTPSLITTKTYYVSAYNGICESPRFPVNAFIYSSPASSVTPAAANLCDGVIELVATGSNSGTTDTLFYEDFEVSASTLMMLQDYGSSANGYWYIEESPSEYISYETVSSGSNFGAIDSFYDLFGYSNNALTMSGAISTYNYTSLALNFRHYYEYVNDEAPDRAIIEVNTDGDLDGVWTALQTYTSDQGAPTNFSTVNIDLSAYINQPNLRVRFRYYSGWNYGWNIDDIRITGISVPSPVAWTPVTGLYTDAALTTPYTGGNSATVYAYPDTAQTYTATVTNGSGCHATDTSIISGNSNIWNGTSWSTGTSPITGTEKIIFNGNYSSTGDLSGCLLQVNSGNVVINADNTITIANQVRIKPAATFTLEDTASLLQTAGTANTNIGIIKAKRNTQPMKRLDFTYWSSPVAGQTLHNLSPTTLADKYYSWNPVSQAWVTHMNGNTTMLDAKGYIVRAPQSFSTTAAIPYIATFEGIPNNANISIPVYGNTSILPADYKWNLIGNPYPSALDIDEFLSHPDNIAAVDGTIYLWTHNSAPSNAIPGDQTYNYTANDYATYNLSGGVATSPATPDPLHPEISNNFNTTTPTKYLASGQAFFVRGLGNVPVRFINDMRVQDENNQFFRNPNPRGNTTHSGIEKNRFWLNIRNNQGAFNQALIGYIEGATNGLDRGFDGNLFGGNYVSIYSLNNAQKLTIQGRALPFDEADSVDLGIKATIAGTFTISLDMLDGLFVTQNIYLKDNLLNIIHDLKSGPYSFTSNIGTFDSRFKIVYQNDALGVPEFNAESIIIYKKDKSVVVNAGLAIIGEVKVFDIQGRLLFDGQKINTTETIIKSLPPTEQVLIVQVVTAEGAKVAKKIIY</sequence>
<name>A0A495M6R2_9FLAO</name>
<dbReference type="InterPro" id="IPR056600">
    <property type="entry name" value="GBD_T9SS_assoc"/>
</dbReference>
<evidence type="ECO:0000259" key="2">
    <source>
        <dbReference type="Pfam" id="PF19081"/>
    </source>
</evidence>
<comment type="caution">
    <text evidence="5">The sequence shown here is derived from an EMBL/GenBank/DDBJ whole genome shotgun (WGS) entry which is preliminary data.</text>
</comment>
<evidence type="ECO:0000313" key="6">
    <source>
        <dbReference type="Proteomes" id="UP000277579"/>
    </source>
</evidence>
<dbReference type="SUPFAM" id="SSF81296">
    <property type="entry name" value="E set domains"/>
    <property type="match status" value="1"/>
</dbReference>
<reference evidence="5 6" key="1">
    <citation type="submission" date="2018-10" db="EMBL/GenBank/DDBJ databases">
        <title>Genomic Encyclopedia of Archaeal and Bacterial Type Strains, Phase II (KMG-II): from individual species to whole genera.</title>
        <authorList>
            <person name="Goeker M."/>
        </authorList>
    </citation>
    <scope>NUCLEOTIDE SEQUENCE [LARGE SCALE GENOMIC DNA]</scope>
    <source>
        <strain evidence="5 6">DSM 29537</strain>
    </source>
</reference>
<feature type="domain" description="T9SS-like galactose binding" evidence="4">
    <location>
        <begin position="54"/>
        <end position="173"/>
    </location>
</feature>
<dbReference type="InterPro" id="IPR002909">
    <property type="entry name" value="IPT_dom"/>
</dbReference>
<dbReference type="Gene3D" id="2.60.40.10">
    <property type="entry name" value="Immunoglobulins"/>
    <property type="match status" value="2"/>
</dbReference>
<accession>A0A495M6R2</accession>
<evidence type="ECO:0000313" key="5">
    <source>
        <dbReference type="EMBL" id="RKS21714.1"/>
    </source>
</evidence>
<gene>
    <name evidence="5" type="ORF">CLV94_2348</name>
</gene>
<dbReference type="InterPro" id="IPR013783">
    <property type="entry name" value="Ig-like_fold"/>
</dbReference>
<feature type="domain" description="Ig-like" evidence="2">
    <location>
        <begin position="732"/>
        <end position="809"/>
    </location>
</feature>
<keyword evidence="6" id="KW-1185">Reference proteome</keyword>